<dbReference type="SUPFAM" id="SSF100920">
    <property type="entry name" value="Heat shock protein 70kD (HSP70), peptide-binding domain"/>
    <property type="match status" value="1"/>
</dbReference>
<dbReference type="InterPro" id="IPR002035">
    <property type="entry name" value="VWF_A"/>
</dbReference>
<keyword evidence="5" id="KW-0597">Phosphoprotein</keyword>
<dbReference type="EMBL" id="VOQF01000005">
    <property type="protein sequence ID" value="TXC90917.1"/>
    <property type="molecule type" value="Genomic_DNA"/>
</dbReference>
<dbReference type="OrthoDB" id="9766019at2"/>
<dbReference type="PROSITE" id="PS00297">
    <property type="entry name" value="HSP70_1"/>
    <property type="match status" value="1"/>
</dbReference>
<keyword evidence="9" id="KW-0143">Chaperone</keyword>
<dbReference type="GO" id="GO:0140662">
    <property type="term" value="F:ATP-dependent protein folding chaperone"/>
    <property type="evidence" value="ECO:0007669"/>
    <property type="project" value="InterPro"/>
</dbReference>
<evidence type="ECO:0000256" key="7">
    <source>
        <dbReference type="ARBA" id="ARBA00022840"/>
    </source>
</evidence>
<organism evidence="15 16">
    <name type="scientific">Metabacillus litoralis</name>
    <dbReference type="NCBI Taxonomy" id="152268"/>
    <lineage>
        <taxon>Bacteria</taxon>
        <taxon>Bacillati</taxon>
        <taxon>Bacillota</taxon>
        <taxon>Bacilli</taxon>
        <taxon>Bacillales</taxon>
        <taxon>Bacillaceae</taxon>
        <taxon>Metabacillus</taxon>
    </lineage>
</organism>
<dbReference type="Pfam" id="PF00012">
    <property type="entry name" value="HSP70"/>
    <property type="match status" value="1"/>
</dbReference>
<comment type="similarity">
    <text evidence="2 13">Belongs to the heat shock protein 70 family.</text>
</comment>
<evidence type="ECO:0000256" key="10">
    <source>
        <dbReference type="ARBA" id="ARBA00030019"/>
    </source>
</evidence>
<dbReference type="CDD" id="cd00198">
    <property type="entry name" value="vWFA"/>
    <property type="match status" value="1"/>
</dbReference>
<evidence type="ECO:0000259" key="14">
    <source>
        <dbReference type="PROSITE" id="PS50234"/>
    </source>
</evidence>
<evidence type="ECO:0000256" key="11">
    <source>
        <dbReference type="ARBA" id="ARBA00030945"/>
    </source>
</evidence>
<evidence type="ECO:0000256" key="3">
    <source>
        <dbReference type="ARBA" id="ARBA00014415"/>
    </source>
</evidence>
<dbReference type="Gene3D" id="3.40.50.410">
    <property type="entry name" value="von Willebrand factor, type A domain"/>
    <property type="match status" value="1"/>
</dbReference>
<dbReference type="SUPFAM" id="SSF53300">
    <property type="entry name" value="vWA-like"/>
    <property type="match status" value="1"/>
</dbReference>
<dbReference type="AlphaFoldDB" id="A0A5C6W204"/>
<evidence type="ECO:0000256" key="6">
    <source>
        <dbReference type="ARBA" id="ARBA00022741"/>
    </source>
</evidence>
<dbReference type="Gene3D" id="3.30.420.40">
    <property type="match status" value="2"/>
</dbReference>
<dbReference type="PANTHER" id="PTHR19375">
    <property type="entry name" value="HEAT SHOCK PROTEIN 70KDA"/>
    <property type="match status" value="1"/>
</dbReference>
<dbReference type="GO" id="GO:0005524">
    <property type="term" value="F:ATP binding"/>
    <property type="evidence" value="ECO:0007669"/>
    <property type="project" value="UniProtKB-KW"/>
</dbReference>
<dbReference type="Pfam" id="PF00092">
    <property type="entry name" value="VWA"/>
    <property type="match status" value="1"/>
</dbReference>
<evidence type="ECO:0000256" key="5">
    <source>
        <dbReference type="ARBA" id="ARBA00022553"/>
    </source>
</evidence>
<keyword evidence="8" id="KW-0346">Stress response</keyword>
<accession>A0A5C6W204</accession>
<dbReference type="Proteomes" id="UP000321363">
    <property type="component" value="Unassembled WGS sequence"/>
</dbReference>
<dbReference type="InterPro" id="IPR043129">
    <property type="entry name" value="ATPase_NBD"/>
</dbReference>
<comment type="function">
    <text evidence="1">Acts as a chaperone.</text>
</comment>
<evidence type="ECO:0000256" key="4">
    <source>
        <dbReference type="ARBA" id="ARBA00017249"/>
    </source>
</evidence>
<keyword evidence="16" id="KW-1185">Reference proteome</keyword>
<dbReference type="Gene3D" id="2.60.34.10">
    <property type="entry name" value="Substrate Binding Domain Of DNAk, Chain A, domain 1"/>
    <property type="match status" value="1"/>
</dbReference>
<keyword evidence="6 13" id="KW-0547">Nucleotide-binding</keyword>
<dbReference type="InterPro" id="IPR013126">
    <property type="entry name" value="Hsp_70_fam"/>
</dbReference>
<dbReference type="FunFam" id="3.90.640.10:FF:000003">
    <property type="entry name" value="Molecular chaperone DnaK"/>
    <property type="match status" value="1"/>
</dbReference>
<dbReference type="PROSITE" id="PS01036">
    <property type="entry name" value="HSP70_3"/>
    <property type="match status" value="1"/>
</dbReference>
<dbReference type="RefSeq" id="WP_146947505.1">
    <property type="nucleotide sequence ID" value="NZ_VOQF01000005.1"/>
</dbReference>
<dbReference type="Gene3D" id="3.90.640.10">
    <property type="entry name" value="Actin, Chain A, domain 4"/>
    <property type="match status" value="1"/>
</dbReference>
<evidence type="ECO:0000256" key="1">
    <source>
        <dbReference type="ARBA" id="ARBA00002290"/>
    </source>
</evidence>
<dbReference type="CDD" id="cd24029">
    <property type="entry name" value="ASKHA_NBD_HSP70_DnaK_HscA_HscC"/>
    <property type="match status" value="1"/>
</dbReference>
<dbReference type="InterPro" id="IPR029047">
    <property type="entry name" value="HSP70_peptide-bd_sf"/>
</dbReference>
<evidence type="ECO:0000313" key="15">
    <source>
        <dbReference type="EMBL" id="TXC90917.1"/>
    </source>
</evidence>
<dbReference type="SMART" id="SM00327">
    <property type="entry name" value="VWA"/>
    <property type="match status" value="1"/>
</dbReference>
<keyword evidence="7 13" id="KW-0067">ATP-binding</keyword>
<dbReference type="FunFam" id="3.30.420.40:FF:000071">
    <property type="entry name" value="Molecular chaperone DnaK"/>
    <property type="match status" value="1"/>
</dbReference>
<dbReference type="SUPFAM" id="SSF53067">
    <property type="entry name" value="Actin-like ATPase domain"/>
    <property type="match status" value="2"/>
</dbReference>
<evidence type="ECO:0000256" key="13">
    <source>
        <dbReference type="RuleBase" id="RU003322"/>
    </source>
</evidence>
<name>A0A5C6W204_9BACI</name>
<evidence type="ECO:0000256" key="12">
    <source>
        <dbReference type="ARBA" id="ARBA00033103"/>
    </source>
</evidence>
<dbReference type="PRINTS" id="PR00301">
    <property type="entry name" value="HEATSHOCK70"/>
</dbReference>
<dbReference type="InterPro" id="IPR036465">
    <property type="entry name" value="vWFA_dom_sf"/>
</dbReference>
<dbReference type="PROSITE" id="PS50234">
    <property type="entry name" value="VWFA"/>
    <property type="match status" value="1"/>
</dbReference>
<reference evidence="15 16" key="1">
    <citation type="journal article" date="2005" name="Int. J. Syst. Evol. Microbiol.">
        <title>Bacillus litoralis sp. nov., isolated from a tidal flat of the Yellow Sea in Korea.</title>
        <authorList>
            <person name="Yoon J.H."/>
            <person name="Oh T.K."/>
        </authorList>
    </citation>
    <scope>NUCLEOTIDE SEQUENCE [LARGE SCALE GENOMIC DNA]</scope>
    <source>
        <strain evidence="15 16">SW-211</strain>
    </source>
</reference>
<feature type="domain" description="VWFA" evidence="14">
    <location>
        <begin position="511"/>
        <end position="681"/>
    </location>
</feature>
<evidence type="ECO:0000256" key="8">
    <source>
        <dbReference type="ARBA" id="ARBA00023016"/>
    </source>
</evidence>
<protein>
    <recommendedName>
        <fullName evidence="3">Chaperone protein DnaK</fullName>
    </recommendedName>
    <alternativeName>
        <fullName evidence="4">Chaperone protein dnaK</fullName>
    </alternativeName>
    <alternativeName>
        <fullName evidence="12">HSP70</fullName>
    </alternativeName>
    <alternativeName>
        <fullName evidence="11">Heat shock 70 kDa protein</fullName>
    </alternativeName>
    <alternativeName>
        <fullName evidence="10">Heat shock protein 70</fullName>
    </alternativeName>
</protein>
<evidence type="ECO:0000256" key="2">
    <source>
        <dbReference type="ARBA" id="ARBA00007381"/>
    </source>
</evidence>
<evidence type="ECO:0000313" key="16">
    <source>
        <dbReference type="Proteomes" id="UP000321363"/>
    </source>
</evidence>
<comment type="caution">
    <text evidence="15">The sequence shown here is derived from an EMBL/GenBank/DDBJ whole genome shotgun (WGS) entry which is preliminary data.</text>
</comment>
<gene>
    <name evidence="15" type="ORF">FS935_08395</name>
</gene>
<evidence type="ECO:0000256" key="9">
    <source>
        <dbReference type="ARBA" id="ARBA00023186"/>
    </source>
</evidence>
<proteinExistence type="inferred from homology"/>
<sequence>MSSYSLGIDLGTTYSVMAIVDESGRPTVIKNLEGKATTPSVIYFGDESPIVGDEAKDQQAFGSVEVASFFKRVMGDPHFTYDFNGKTYDTIELSSLILQKLKSDAEEELGQEIKNAVITVPAYFNNSQREATIKAGELAGFHVLRIINEPTAAAIAYGLNEVKDTRNIMVYDLGGGTFDVTIANINEDEIKVLSTNGDHSLGGKDWDDRLAAHFCEQFELEHAMDPLEDEDALNEILVDCENAKKNLTDLSKLNLSIVYKGNKSTFELTRESFENLTSDLIERTWDLAGLALSDGNLSWNDIDDVILVGGSTKMPMVSAFIEQQIGKPPLKGLNVDEVVACGAAIQAKIEMDKLNPKITYSLGASYKKVQDVMSHTLGMVAINEEYTQYVTSKIIPKNKPIPITEQRPYQLKTSAHNENTLEVYVTQGESNLPLECNILGKYTVSNIKHIPQDAVSIDVAYSYDENGVVAVTAVQKETGKTLNVIKEPVPDDISWMGRPPVEEVNMVEPISVVIAIDLSGSMAGTPLKKARAAAADFVSKMDLSYTHISIMGFANKVRVTEPLSQDQSRLEAGIEQLQSLYDRTSLGIGNNAEPFTESFKLLQPRVGVRYVIVLTDGVWYDQDHAIKMAKRCEREGMEIIAIGFGKADSRFLGKIATSDENALFTNVNELQQSFSKIAQEINTKVSALTFSKK</sequence>
<dbReference type="InterPro" id="IPR018181">
    <property type="entry name" value="Heat_shock_70_CS"/>
</dbReference>